<proteinExistence type="predicted"/>
<name>A0A0E9PWS1_ANGAN</name>
<accession>A0A0E9PWS1</accession>
<reference evidence="1" key="1">
    <citation type="submission" date="2014-11" db="EMBL/GenBank/DDBJ databases">
        <authorList>
            <person name="Amaro Gonzalez C."/>
        </authorList>
    </citation>
    <scope>NUCLEOTIDE SEQUENCE</scope>
</reference>
<evidence type="ECO:0000313" key="1">
    <source>
        <dbReference type="EMBL" id="JAH08944.1"/>
    </source>
</evidence>
<dbReference type="AlphaFoldDB" id="A0A0E9PWS1"/>
<dbReference type="EMBL" id="GBXM01099633">
    <property type="protein sequence ID" value="JAH08944.1"/>
    <property type="molecule type" value="Transcribed_RNA"/>
</dbReference>
<sequence>MYEISKLVSLGNPAKELPTT</sequence>
<organism evidence="1">
    <name type="scientific">Anguilla anguilla</name>
    <name type="common">European freshwater eel</name>
    <name type="synonym">Muraena anguilla</name>
    <dbReference type="NCBI Taxonomy" id="7936"/>
    <lineage>
        <taxon>Eukaryota</taxon>
        <taxon>Metazoa</taxon>
        <taxon>Chordata</taxon>
        <taxon>Craniata</taxon>
        <taxon>Vertebrata</taxon>
        <taxon>Euteleostomi</taxon>
        <taxon>Actinopterygii</taxon>
        <taxon>Neopterygii</taxon>
        <taxon>Teleostei</taxon>
        <taxon>Anguilliformes</taxon>
        <taxon>Anguillidae</taxon>
        <taxon>Anguilla</taxon>
    </lineage>
</organism>
<reference evidence="1" key="2">
    <citation type="journal article" date="2015" name="Fish Shellfish Immunol.">
        <title>Early steps in the European eel (Anguilla anguilla)-Vibrio vulnificus interaction in the gills: Role of the RtxA13 toxin.</title>
        <authorList>
            <person name="Callol A."/>
            <person name="Pajuelo D."/>
            <person name="Ebbesson L."/>
            <person name="Teles M."/>
            <person name="MacKenzie S."/>
            <person name="Amaro C."/>
        </authorList>
    </citation>
    <scope>NUCLEOTIDE SEQUENCE</scope>
</reference>
<protein>
    <submittedName>
        <fullName evidence="1">Uncharacterized protein</fullName>
    </submittedName>
</protein>